<evidence type="ECO:0000313" key="3">
    <source>
        <dbReference type="EMBL" id="MBA9007454.1"/>
    </source>
</evidence>
<comment type="caution">
    <text evidence="3">The sequence shown here is derived from an EMBL/GenBank/DDBJ whole genome shotgun (WGS) entry which is preliminary data.</text>
</comment>
<dbReference type="InterPro" id="IPR025164">
    <property type="entry name" value="Toastrack_DUF4097"/>
</dbReference>
<protein>
    <recommendedName>
        <fullName evidence="2">DUF4097 domain-containing protein</fullName>
    </recommendedName>
</protein>
<evidence type="ECO:0000256" key="1">
    <source>
        <dbReference type="SAM" id="MobiDB-lite"/>
    </source>
</evidence>
<feature type="domain" description="DUF4097" evidence="2">
    <location>
        <begin position="150"/>
        <end position="257"/>
    </location>
</feature>
<dbReference type="EMBL" id="JACJII010000001">
    <property type="protein sequence ID" value="MBA9007454.1"/>
    <property type="molecule type" value="Genomic_DNA"/>
</dbReference>
<organism evidence="3 4">
    <name type="scientific">Thermomonospora cellulosilytica</name>
    <dbReference type="NCBI Taxonomy" id="1411118"/>
    <lineage>
        <taxon>Bacteria</taxon>
        <taxon>Bacillati</taxon>
        <taxon>Actinomycetota</taxon>
        <taxon>Actinomycetes</taxon>
        <taxon>Streptosporangiales</taxon>
        <taxon>Thermomonosporaceae</taxon>
        <taxon>Thermomonospora</taxon>
    </lineage>
</organism>
<feature type="compositionally biased region" description="Acidic residues" evidence="1">
    <location>
        <begin position="263"/>
        <end position="277"/>
    </location>
</feature>
<reference evidence="3 4" key="1">
    <citation type="submission" date="2020-08" db="EMBL/GenBank/DDBJ databases">
        <title>Sequencing the genomes of 1000 actinobacteria strains.</title>
        <authorList>
            <person name="Klenk H.-P."/>
        </authorList>
    </citation>
    <scope>NUCLEOTIDE SEQUENCE [LARGE SCALE GENOMIC DNA]</scope>
    <source>
        <strain evidence="3 4">DSM 45823</strain>
    </source>
</reference>
<name>A0A7W3RC39_9ACTN</name>
<evidence type="ECO:0000313" key="4">
    <source>
        <dbReference type="Proteomes" id="UP000539313"/>
    </source>
</evidence>
<dbReference type="Proteomes" id="UP000539313">
    <property type="component" value="Unassembled WGS sequence"/>
</dbReference>
<gene>
    <name evidence="3" type="ORF">HNR21_006336</name>
</gene>
<dbReference type="AlphaFoldDB" id="A0A7W3RC39"/>
<accession>A0A7W3RC39</accession>
<proteinExistence type="predicted"/>
<evidence type="ECO:0000259" key="2">
    <source>
        <dbReference type="Pfam" id="PF13349"/>
    </source>
</evidence>
<dbReference type="RefSeq" id="WP_182708022.1">
    <property type="nucleotide sequence ID" value="NZ_JACJII010000001.1"/>
</dbReference>
<keyword evidence="4" id="KW-1185">Reference proteome</keyword>
<feature type="region of interest" description="Disordered" evidence="1">
    <location>
        <begin position="255"/>
        <end position="277"/>
    </location>
</feature>
<sequence>MSRWTIEESATLELDGVVALKATLVGGSVNVLATADRPTVVVEDVAGPPLQIDHEAGMLTIGHERMLEGVLGWLRNQQARAAVTVTVPPDCPVQLNLISADAVVTGLSARTSVRSATGDVVLDGVGGHVDAGTVSGRIEAQGLDGAVSFTSVAGDLTLAGGSIRRLGARTVSGRIAADVALVADRTLTVSTVSGEVALRLPESTSAEVHLSSAAGRIDTSFPGLRRHDRAVARNVTGTLGTGDGHLTVNTVSGSVTLLSRPDPDEDQDLTDAPVEDA</sequence>
<dbReference type="Pfam" id="PF13349">
    <property type="entry name" value="DUF4097"/>
    <property type="match status" value="1"/>
</dbReference>